<evidence type="ECO:0000313" key="2">
    <source>
        <dbReference type="Proteomes" id="UP000887013"/>
    </source>
</evidence>
<name>A0A8X6P1P8_NEPPI</name>
<comment type="caution">
    <text evidence="1">The sequence shown here is derived from an EMBL/GenBank/DDBJ whole genome shotgun (WGS) entry which is preliminary data.</text>
</comment>
<proteinExistence type="predicted"/>
<evidence type="ECO:0000313" key="1">
    <source>
        <dbReference type="EMBL" id="GFT44940.1"/>
    </source>
</evidence>
<reference evidence="1" key="1">
    <citation type="submission" date="2020-08" db="EMBL/GenBank/DDBJ databases">
        <title>Multicomponent nature underlies the extraordinary mechanical properties of spider dragline silk.</title>
        <authorList>
            <person name="Kono N."/>
            <person name="Nakamura H."/>
            <person name="Mori M."/>
            <person name="Yoshida Y."/>
            <person name="Ohtoshi R."/>
            <person name="Malay A.D."/>
            <person name="Moran D.A.P."/>
            <person name="Tomita M."/>
            <person name="Numata K."/>
            <person name="Arakawa K."/>
        </authorList>
    </citation>
    <scope>NUCLEOTIDE SEQUENCE</scope>
</reference>
<sequence>MVFRFPNYHVIQYGKISNYSKLNVSSVSLGLFKSNTKCCEGFGTSNRRDWLSLSSSEKCTVSVEENSQCNTKAYSPWNTEAESQNSSLDNFSHIFSENRYDVGRIRLEPQKIVLISELPVSLHPYRTSPQNNKEIERDF</sequence>
<accession>A0A8X6P1P8</accession>
<organism evidence="1 2">
    <name type="scientific">Nephila pilipes</name>
    <name type="common">Giant wood spider</name>
    <name type="synonym">Nephila maculata</name>
    <dbReference type="NCBI Taxonomy" id="299642"/>
    <lineage>
        <taxon>Eukaryota</taxon>
        <taxon>Metazoa</taxon>
        <taxon>Ecdysozoa</taxon>
        <taxon>Arthropoda</taxon>
        <taxon>Chelicerata</taxon>
        <taxon>Arachnida</taxon>
        <taxon>Araneae</taxon>
        <taxon>Araneomorphae</taxon>
        <taxon>Entelegynae</taxon>
        <taxon>Araneoidea</taxon>
        <taxon>Nephilidae</taxon>
        <taxon>Nephila</taxon>
    </lineage>
</organism>
<gene>
    <name evidence="1" type="ORF">NPIL_415731</name>
</gene>
<protein>
    <submittedName>
        <fullName evidence="1">Uncharacterized protein</fullName>
    </submittedName>
</protein>
<dbReference type="Proteomes" id="UP000887013">
    <property type="component" value="Unassembled WGS sequence"/>
</dbReference>
<keyword evidence="2" id="KW-1185">Reference proteome</keyword>
<dbReference type="AlphaFoldDB" id="A0A8X6P1P8"/>
<dbReference type="EMBL" id="BMAW01015652">
    <property type="protein sequence ID" value="GFT44940.1"/>
    <property type="molecule type" value="Genomic_DNA"/>
</dbReference>